<gene>
    <name evidence="11" type="ORF">Hypma_009467</name>
</gene>
<dbReference type="STRING" id="39966.A0A369JWG7"/>
<dbReference type="GO" id="GO:0004674">
    <property type="term" value="F:protein serine/threonine kinase activity"/>
    <property type="evidence" value="ECO:0007669"/>
    <property type="project" value="UniProtKB-KW"/>
</dbReference>
<dbReference type="InterPro" id="IPR018934">
    <property type="entry name" value="RIO_dom"/>
</dbReference>
<reference evidence="11" key="1">
    <citation type="submission" date="2018-04" db="EMBL/GenBank/DDBJ databases">
        <title>Whole genome sequencing of Hypsizygus marmoreus.</title>
        <authorList>
            <person name="Choi I.-G."/>
            <person name="Min B."/>
            <person name="Kim J.-G."/>
            <person name="Kim S."/>
            <person name="Oh Y.-L."/>
            <person name="Kong W.-S."/>
            <person name="Park H."/>
            <person name="Jeong J."/>
            <person name="Song E.-S."/>
        </authorList>
    </citation>
    <scope>NUCLEOTIDE SEQUENCE [LARGE SCALE GENOMIC DNA]</scope>
    <source>
        <strain evidence="11">51987-8</strain>
    </source>
</reference>
<dbReference type="EMBL" id="LUEZ02000046">
    <property type="protein sequence ID" value="RDB23734.1"/>
    <property type="molecule type" value="Genomic_DNA"/>
</dbReference>
<evidence type="ECO:0000256" key="4">
    <source>
        <dbReference type="ARBA" id="ARBA00022741"/>
    </source>
</evidence>
<evidence type="ECO:0000256" key="6">
    <source>
        <dbReference type="ARBA" id="ARBA00022840"/>
    </source>
</evidence>
<dbReference type="EC" id="2.7.11.1" evidence="1"/>
<proteinExistence type="predicted"/>
<evidence type="ECO:0000256" key="3">
    <source>
        <dbReference type="ARBA" id="ARBA00022679"/>
    </source>
</evidence>
<keyword evidence="6" id="KW-0067">ATP-binding</keyword>
<accession>A0A369JWG7</accession>
<keyword evidence="4" id="KW-0547">Nucleotide-binding</keyword>
<dbReference type="Pfam" id="PF01163">
    <property type="entry name" value="RIO1"/>
    <property type="match status" value="1"/>
</dbReference>
<organism evidence="11 12">
    <name type="scientific">Hypsizygus marmoreus</name>
    <name type="common">White beech mushroom</name>
    <name type="synonym">Agaricus marmoreus</name>
    <dbReference type="NCBI Taxonomy" id="39966"/>
    <lineage>
        <taxon>Eukaryota</taxon>
        <taxon>Fungi</taxon>
        <taxon>Dikarya</taxon>
        <taxon>Basidiomycota</taxon>
        <taxon>Agaricomycotina</taxon>
        <taxon>Agaricomycetes</taxon>
        <taxon>Agaricomycetidae</taxon>
        <taxon>Agaricales</taxon>
        <taxon>Tricholomatineae</taxon>
        <taxon>Lyophyllaceae</taxon>
        <taxon>Hypsizygus</taxon>
    </lineage>
</organism>
<feature type="domain" description="RIO-type" evidence="10">
    <location>
        <begin position="146"/>
        <end position="194"/>
    </location>
</feature>
<sequence length="292" mass="33321">MRRIDPHHTSGRNTSNNQPTPKPATPSPCVLNEVRCNHPGHWSTRSPSYFYSGRYEIFRGDLIRPEADASEDNPPHIVLKFSDEGVNVDSLMKEAEIYEVLVKDLQGDVIPKCFGVFQAEIDGNLLTCLITEYCGQPLNKPFCDWDREYFWEVVRKLDRLHKHGIKHGDISEQNIVNNNGTPFIIDLETATPHKCERRMLIKEGCLAPHMADFNCPEIYNFIAKLSMWEDDSIDIGNEKIIMSALKTPEDLLSIVKNMDYEEAKDIVDSIHVHGIPGQLPPFTSNPKYENEI</sequence>
<keyword evidence="5" id="KW-0418">Kinase</keyword>
<comment type="caution">
    <text evidence="11">The sequence shown here is derived from an EMBL/GenBank/DDBJ whole genome shotgun (WGS) entry which is preliminary data.</text>
</comment>
<protein>
    <recommendedName>
        <fullName evidence="1">non-specific serine/threonine protein kinase</fullName>
        <ecNumber evidence="1">2.7.11.1</ecNumber>
    </recommendedName>
</protein>
<evidence type="ECO:0000256" key="9">
    <source>
        <dbReference type="SAM" id="MobiDB-lite"/>
    </source>
</evidence>
<keyword evidence="3" id="KW-0808">Transferase</keyword>
<dbReference type="OrthoDB" id="3182995at2759"/>
<keyword evidence="12" id="KW-1185">Reference proteome</keyword>
<comment type="catalytic activity">
    <reaction evidence="7">
        <text>L-threonyl-[protein] + ATP = O-phospho-L-threonyl-[protein] + ADP + H(+)</text>
        <dbReference type="Rhea" id="RHEA:46608"/>
        <dbReference type="Rhea" id="RHEA-COMP:11060"/>
        <dbReference type="Rhea" id="RHEA-COMP:11605"/>
        <dbReference type="ChEBI" id="CHEBI:15378"/>
        <dbReference type="ChEBI" id="CHEBI:30013"/>
        <dbReference type="ChEBI" id="CHEBI:30616"/>
        <dbReference type="ChEBI" id="CHEBI:61977"/>
        <dbReference type="ChEBI" id="CHEBI:456216"/>
        <dbReference type="EC" id="2.7.11.1"/>
    </reaction>
</comment>
<evidence type="ECO:0000256" key="1">
    <source>
        <dbReference type="ARBA" id="ARBA00012513"/>
    </source>
</evidence>
<evidence type="ECO:0000256" key="8">
    <source>
        <dbReference type="ARBA" id="ARBA00048679"/>
    </source>
</evidence>
<comment type="catalytic activity">
    <reaction evidence="8">
        <text>L-seryl-[protein] + ATP = O-phospho-L-seryl-[protein] + ADP + H(+)</text>
        <dbReference type="Rhea" id="RHEA:17989"/>
        <dbReference type="Rhea" id="RHEA-COMP:9863"/>
        <dbReference type="Rhea" id="RHEA-COMP:11604"/>
        <dbReference type="ChEBI" id="CHEBI:15378"/>
        <dbReference type="ChEBI" id="CHEBI:29999"/>
        <dbReference type="ChEBI" id="CHEBI:30616"/>
        <dbReference type="ChEBI" id="CHEBI:83421"/>
        <dbReference type="ChEBI" id="CHEBI:456216"/>
        <dbReference type="EC" id="2.7.11.1"/>
    </reaction>
</comment>
<keyword evidence="2" id="KW-0723">Serine/threonine-protein kinase</keyword>
<feature type="region of interest" description="Disordered" evidence="9">
    <location>
        <begin position="1"/>
        <end position="27"/>
    </location>
</feature>
<dbReference type="InterPro" id="IPR011009">
    <property type="entry name" value="Kinase-like_dom_sf"/>
</dbReference>
<evidence type="ECO:0000259" key="10">
    <source>
        <dbReference type="Pfam" id="PF01163"/>
    </source>
</evidence>
<evidence type="ECO:0000313" key="11">
    <source>
        <dbReference type="EMBL" id="RDB23734.1"/>
    </source>
</evidence>
<evidence type="ECO:0000256" key="2">
    <source>
        <dbReference type="ARBA" id="ARBA00022527"/>
    </source>
</evidence>
<dbReference type="InParanoid" id="A0A369JWG7"/>
<dbReference type="SUPFAM" id="SSF56112">
    <property type="entry name" value="Protein kinase-like (PK-like)"/>
    <property type="match status" value="1"/>
</dbReference>
<dbReference type="Gene3D" id="1.10.510.10">
    <property type="entry name" value="Transferase(Phosphotransferase) domain 1"/>
    <property type="match status" value="1"/>
</dbReference>
<evidence type="ECO:0000256" key="5">
    <source>
        <dbReference type="ARBA" id="ARBA00022777"/>
    </source>
</evidence>
<dbReference type="GO" id="GO:0005524">
    <property type="term" value="F:ATP binding"/>
    <property type="evidence" value="ECO:0007669"/>
    <property type="project" value="UniProtKB-KW"/>
</dbReference>
<evidence type="ECO:0000313" key="12">
    <source>
        <dbReference type="Proteomes" id="UP000076154"/>
    </source>
</evidence>
<evidence type="ECO:0000256" key="7">
    <source>
        <dbReference type="ARBA" id="ARBA00047899"/>
    </source>
</evidence>
<dbReference type="AlphaFoldDB" id="A0A369JWG7"/>
<dbReference type="Proteomes" id="UP000076154">
    <property type="component" value="Unassembled WGS sequence"/>
</dbReference>
<name>A0A369JWG7_HYPMA</name>